<gene>
    <name evidence="2" type="ORF">M569_13481</name>
</gene>
<name>S8DNK5_9LAMI</name>
<proteinExistence type="predicted"/>
<keyword evidence="1" id="KW-1133">Transmembrane helix</keyword>
<reference evidence="2 3" key="1">
    <citation type="journal article" date="2013" name="BMC Genomics">
        <title>The miniature genome of a carnivorous plant Genlisea aurea contains a low number of genes and short non-coding sequences.</title>
        <authorList>
            <person name="Leushkin E.V."/>
            <person name="Sutormin R.A."/>
            <person name="Nabieva E.R."/>
            <person name="Penin A.A."/>
            <person name="Kondrashov A.S."/>
            <person name="Logacheva M.D."/>
        </authorList>
    </citation>
    <scope>NUCLEOTIDE SEQUENCE [LARGE SCALE GENOMIC DNA]</scope>
</reference>
<keyword evidence="1" id="KW-0472">Membrane</keyword>
<keyword evidence="3" id="KW-1185">Reference proteome</keyword>
<dbReference type="EMBL" id="AUSU01006932">
    <property type="protein sequence ID" value="EPS61317.1"/>
    <property type="molecule type" value="Genomic_DNA"/>
</dbReference>
<feature type="transmembrane region" description="Helical" evidence="1">
    <location>
        <begin position="12"/>
        <end position="32"/>
    </location>
</feature>
<dbReference type="Proteomes" id="UP000015453">
    <property type="component" value="Unassembled WGS sequence"/>
</dbReference>
<feature type="transmembrane region" description="Helical" evidence="1">
    <location>
        <begin position="44"/>
        <end position="62"/>
    </location>
</feature>
<dbReference type="AlphaFoldDB" id="S8DNK5"/>
<evidence type="ECO:0000313" key="2">
    <source>
        <dbReference type="EMBL" id="EPS61317.1"/>
    </source>
</evidence>
<keyword evidence="1" id="KW-0812">Transmembrane</keyword>
<protein>
    <submittedName>
        <fullName evidence="2">Uncharacterized protein</fullName>
    </submittedName>
</protein>
<organism evidence="2 3">
    <name type="scientific">Genlisea aurea</name>
    <dbReference type="NCBI Taxonomy" id="192259"/>
    <lineage>
        <taxon>Eukaryota</taxon>
        <taxon>Viridiplantae</taxon>
        <taxon>Streptophyta</taxon>
        <taxon>Embryophyta</taxon>
        <taxon>Tracheophyta</taxon>
        <taxon>Spermatophyta</taxon>
        <taxon>Magnoliopsida</taxon>
        <taxon>eudicotyledons</taxon>
        <taxon>Gunneridae</taxon>
        <taxon>Pentapetalae</taxon>
        <taxon>asterids</taxon>
        <taxon>lamiids</taxon>
        <taxon>Lamiales</taxon>
        <taxon>Lentibulariaceae</taxon>
        <taxon>Genlisea</taxon>
    </lineage>
</organism>
<sequence length="116" mass="13565">MRCCILSKMWISSLPVILPSPLALRSLIFPFIPCSLSSMWISSLPMMILAPILLISLFILLLPVDLWVFRRIVLHHIYQFVNLLLRFCRRRRRRYPITKKPATGPEKPFGIGYEIL</sequence>
<evidence type="ECO:0000256" key="1">
    <source>
        <dbReference type="SAM" id="Phobius"/>
    </source>
</evidence>
<evidence type="ECO:0000313" key="3">
    <source>
        <dbReference type="Proteomes" id="UP000015453"/>
    </source>
</evidence>
<accession>S8DNK5</accession>
<comment type="caution">
    <text evidence="2">The sequence shown here is derived from an EMBL/GenBank/DDBJ whole genome shotgun (WGS) entry which is preliminary data.</text>
</comment>